<proteinExistence type="predicted"/>
<feature type="transmembrane region" description="Helical" evidence="1">
    <location>
        <begin position="501"/>
        <end position="527"/>
    </location>
</feature>
<name>A0A0N0BP90_9EURY</name>
<feature type="transmembrane region" description="Helical" evidence="1">
    <location>
        <begin position="318"/>
        <end position="339"/>
    </location>
</feature>
<keyword evidence="1" id="KW-1133">Transmembrane helix</keyword>
<dbReference type="EMBL" id="LIUF01000002">
    <property type="protein sequence ID" value="KOX93604.1"/>
    <property type="molecule type" value="Genomic_DNA"/>
</dbReference>
<dbReference type="STRING" id="1705562.AMS69_06660"/>
<feature type="transmembrane region" description="Helical" evidence="1">
    <location>
        <begin position="31"/>
        <end position="55"/>
    </location>
</feature>
<feature type="transmembrane region" description="Helical" evidence="1">
    <location>
        <begin position="243"/>
        <end position="267"/>
    </location>
</feature>
<dbReference type="Proteomes" id="UP000037729">
    <property type="component" value="Unassembled WGS sequence"/>
</dbReference>
<feature type="transmembrane region" description="Helical" evidence="1">
    <location>
        <begin position="420"/>
        <end position="447"/>
    </location>
</feature>
<evidence type="ECO:0000313" key="3">
    <source>
        <dbReference type="Proteomes" id="UP000037729"/>
    </source>
</evidence>
<protein>
    <submittedName>
        <fullName evidence="2">Uncharacterized protein</fullName>
    </submittedName>
</protein>
<feature type="transmembrane region" description="Helical" evidence="1">
    <location>
        <begin position="67"/>
        <end position="87"/>
    </location>
</feature>
<comment type="caution">
    <text evidence="2">The sequence shown here is derived from an EMBL/GenBank/DDBJ whole genome shotgun (WGS) entry which is preliminary data.</text>
</comment>
<gene>
    <name evidence="2" type="ORF">AMS69_06660</name>
</gene>
<keyword evidence="1" id="KW-0812">Transmembrane</keyword>
<reference evidence="2 3" key="1">
    <citation type="submission" date="2015-08" db="EMBL/GenBank/DDBJ databases">
        <title>Genomes of Isolates from Cabo Rojo, PR.</title>
        <authorList>
            <person name="Sanchez-Nieves R.L."/>
            <person name="Montalvo-Rodriguez R."/>
        </authorList>
    </citation>
    <scope>NUCLEOTIDE SEQUENCE [LARGE SCALE GENOMIC DNA]</scope>
    <source>
        <strain evidence="2 3">SL3</strain>
    </source>
</reference>
<organism evidence="2 3">
    <name type="scientific">Haloarcula rubripromontorii</name>
    <dbReference type="NCBI Taxonomy" id="1705562"/>
    <lineage>
        <taxon>Archaea</taxon>
        <taxon>Methanobacteriati</taxon>
        <taxon>Methanobacteriota</taxon>
        <taxon>Stenosarchaea group</taxon>
        <taxon>Halobacteria</taxon>
        <taxon>Halobacteriales</taxon>
        <taxon>Haloarculaceae</taxon>
        <taxon>Haloarcula</taxon>
    </lineage>
</organism>
<feature type="transmembrane region" description="Helical" evidence="1">
    <location>
        <begin position="126"/>
        <end position="152"/>
    </location>
</feature>
<feature type="transmembrane region" description="Helical" evidence="1">
    <location>
        <begin position="387"/>
        <end position="414"/>
    </location>
</feature>
<dbReference type="RefSeq" id="WP_053967295.1">
    <property type="nucleotide sequence ID" value="NZ_LIUF01000002.1"/>
</dbReference>
<accession>A0A0N0BP90</accession>
<feature type="transmembrane region" description="Helical" evidence="1">
    <location>
        <begin position="345"/>
        <end position="366"/>
    </location>
</feature>
<keyword evidence="3" id="KW-1185">Reference proteome</keyword>
<feature type="transmembrane region" description="Helical" evidence="1">
    <location>
        <begin position="158"/>
        <end position="178"/>
    </location>
</feature>
<dbReference type="AlphaFoldDB" id="A0A0N0BP90"/>
<keyword evidence="1" id="KW-0472">Membrane</keyword>
<dbReference type="PATRIC" id="fig|1705562.3.peg.2392"/>
<sequence length="536" mass="54911">MRRPDGRRVALIARTELRRTLRKLKGTTRGALIFLGGGLGIVVYSLVIGAGAFFLGGFLSESDPHSVRLATTASIVGLLGFVGFFTLQHTVKSAGEPDAADGLLTTVPYEDAAAGLLVAEIGRVSLALAIPVLALVLGLAAGEAGVLVAVVALVGSGAVVLLGTVLGFGLGLVTKLVANRSTFVASHRASIGAAVSLLLPLGWVAMTAVPTIQFRVLRLATHSPLSWPADVILLVLGTGGNPVAAAVATIGIFGALPLGAVVCLWLAERTWYVDPVQPDHEFDADKRTLSDRLLRGRISTATRVVAQKSWLRAKRAPITVQFAIMPFFFLVYHLQIVILERVVPPTLPLSAGLASAAAFGAAFSLNPLGGEEGVLPLTLTANVSGRAFVTGLVLAGALPGVVVTTLLVAGLGVAAGTPPVTLAVGLTVALVATLAAPAIAVGAGVVFPKFESSSVQGHDVVVPSGWAFGLYFLVLGVAVAPGSVTYLLAVRDLFALPFDKMWLLGGGGITSVGIAVAGAVAGFLYAANRVATYRLD</sequence>
<feature type="transmembrane region" description="Helical" evidence="1">
    <location>
        <begin position="190"/>
        <end position="209"/>
    </location>
</feature>
<evidence type="ECO:0000256" key="1">
    <source>
        <dbReference type="SAM" id="Phobius"/>
    </source>
</evidence>
<evidence type="ECO:0000313" key="2">
    <source>
        <dbReference type="EMBL" id="KOX93604.1"/>
    </source>
</evidence>
<dbReference type="OrthoDB" id="293659at2157"/>
<feature type="transmembrane region" description="Helical" evidence="1">
    <location>
        <begin position="468"/>
        <end position="489"/>
    </location>
</feature>